<accession>A0A2U3EP63</accession>
<reference evidence="2" key="3">
    <citation type="submission" date="2023-11" db="EMBL/GenBank/DDBJ databases">
        <authorList>
            <person name="Beijen E."/>
            <person name="Ohm R.A."/>
        </authorList>
    </citation>
    <scope>NUCLEOTIDE SEQUENCE</scope>
    <source>
        <strain evidence="2">CBS 150709</strain>
    </source>
</reference>
<evidence type="ECO:0000313" key="4">
    <source>
        <dbReference type="Proteomes" id="UP000245956"/>
    </source>
</evidence>
<reference evidence="3" key="1">
    <citation type="submission" date="2015-05" db="EMBL/GenBank/DDBJ databases">
        <authorList>
            <person name="Wang D.B."/>
            <person name="Wang M."/>
        </authorList>
    </citation>
    <scope>NUCLEOTIDE SEQUENCE</scope>
    <source>
        <strain evidence="3">36-1</strain>
    </source>
</reference>
<evidence type="ECO:0000313" key="3">
    <source>
        <dbReference type="EMBL" id="PWI76294.1"/>
    </source>
</evidence>
<dbReference type="EMBL" id="JAWRVI010000014">
    <property type="protein sequence ID" value="KAK4090875.1"/>
    <property type="molecule type" value="Genomic_DNA"/>
</dbReference>
<evidence type="ECO:0000313" key="5">
    <source>
        <dbReference type="Proteomes" id="UP001287286"/>
    </source>
</evidence>
<feature type="region of interest" description="Disordered" evidence="1">
    <location>
        <begin position="1"/>
        <end position="97"/>
    </location>
</feature>
<organism evidence="3 4">
    <name type="scientific">Purpureocillium lilacinum</name>
    <name type="common">Paecilomyces lilacinus</name>
    <dbReference type="NCBI Taxonomy" id="33203"/>
    <lineage>
        <taxon>Eukaryota</taxon>
        <taxon>Fungi</taxon>
        <taxon>Dikarya</taxon>
        <taxon>Ascomycota</taxon>
        <taxon>Pezizomycotina</taxon>
        <taxon>Sordariomycetes</taxon>
        <taxon>Hypocreomycetidae</taxon>
        <taxon>Hypocreales</taxon>
        <taxon>Ophiocordycipitaceae</taxon>
        <taxon>Purpureocillium</taxon>
    </lineage>
</organism>
<sequence length="97" mass="10052">MDAPQSLPLRSGRAVEDSHRLPSSSQDATRVVQLAQAAAPSPTVCSPAEDHTVSTSSHGKPQLPAAAADNTRPQVSPIPAAATHQDIAETRGHSREA</sequence>
<dbReference type="EMBL" id="LCWV01000001">
    <property type="protein sequence ID" value="PWI76294.1"/>
    <property type="molecule type" value="Genomic_DNA"/>
</dbReference>
<reference evidence="2 5" key="4">
    <citation type="journal article" date="2024" name="Microbiol. Resour. Announc.">
        <title>Genome annotations for the ascomycete fungi Trichoderma harzianum, Trichoderma aggressivum, and Purpureocillium lilacinum.</title>
        <authorList>
            <person name="Beijen E.P.W."/>
            <person name="Ohm R.A."/>
        </authorList>
    </citation>
    <scope>NUCLEOTIDE SEQUENCE [LARGE SCALE GENOMIC DNA]</scope>
    <source>
        <strain evidence="2 5">CBS 150709</strain>
    </source>
</reference>
<dbReference type="AlphaFoldDB" id="A0A2U3EP63"/>
<comment type="caution">
    <text evidence="3">The sequence shown here is derived from an EMBL/GenBank/DDBJ whole genome shotgun (WGS) entry which is preliminary data.</text>
</comment>
<evidence type="ECO:0000256" key="1">
    <source>
        <dbReference type="SAM" id="MobiDB-lite"/>
    </source>
</evidence>
<feature type="compositionally biased region" description="Basic and acidic residues" evidence="1">
    <location>
        <begin position="86"/>
        <end position="97"/>
    </location>
</feature>
<proteinExistence type="predicted"/>
<evidence type="ECO:0000313" key="2">
    <source>
        <dbReference type="EMBL" id="KAK4090875.1"/>
    </source>
</evidence>
<gene>
    <name evidence="3" type="ORF">PCL_03488</name>
    <name evidence="2" type="ORF">Purlil1_5011</name>
</gene>
<reference evidence="3 4" key="2">
    <citation type="journal article" date="2016" name="Front. Microbiol.">
        <title>Genome and transcriptome sequences reveal the specific parasitism of the nematophagous Purpureocillium lilacinum 36-1.</title>
        <authorList>
            <person name="Xie J."/>
            <person name="Li S."/>
            <person name="Mo C."/>
            <person name="Xiao X."/>
            <person name="Peng D."/>
            <person name="Wang G."/>
            <person name="Xiao Y."/>
        </authorList>
    </citation>
    <scope>NUCLEOTIDE SEQUENCE [LARGE SCALE GENOMIC DNA]</scope>
    <source>
        <strain evidence="3 4">36-1</strain>
    </source>
</reference>
<keyword evidence="5" id="KW-1185">Reference proteome</keyword>
<protein>
    <submittedName>
        <fullName evidence="3">Uncharacterized protein</fullName>
    </submittedName>
</protein>
<dbReference type="Proteomes" id="UP000245956">
    <property type="component" value="Unassembled WGS sequence"/>
</dbReference>
<name>A0A2U3EP63_PURLI</name>
<dbReference type="Proteomes" id="UP001287286">
    <property type="component" value="Unassembled WGS sequence"/>
</dbReference>